<dbReference type="KEGG" id="salk:FBQ74_00950"/>
<protein>
    <submittedName>
        <fullName evidence="2">Alpha/beta hydrolase</fullName>
    </submittedName>
</protein>
<keyword evidence="3" id="KW-1185">Reference proteome</keyword>
<evidence type="ECO:0000259" key="1">
    <source>
        <dbReference type="Pfam" id="PF12146"/>
    </source>
</evidence>
<evidence type="ECO:0000313" key="3">
    <source>
        <dbReference type="Proteomes" id="UP000304912"/>
    </source>
</evidence>
<dbReference type="GO" id="GO:0016787">
    <property type="term" value="F:hydrolase activity"/>
    <property type="evidence" value="ECO:0007669"/>
    <property type="project" value="UniProtKB-KW"/>
</dbReference>
<gene>
    <name evidence="2" type="ORF">FBQ74_00950</name>
</gene>
<dbReference type="Pfam" id="PF12146">
    <property type="entry name" value="Hydrolase_4"/>
    <property type="match status" value="1"/>
</dbReference>
<dbReference type="InterPro" id="IPR022742">
    <property type="entry name" value="Hydrolase_4"/>
</dbReference>
<dbReference type="PANTHER" id="PTHR12277:SF81">
    <property type="entry name" value="PROTEIN ABHD13"/>
    <property type="match status" value="1"/>
</dbReference>
<dbReference type="Proteomes" id="UP000304912">
    <property type="component" value="Chromosome"/>
</dbReference>
<feature type="domain" description="Serine aminopeptidase S33" evidence="1">
    <location>
        <begin position="82"/>
        <end position="198"/>
    </location>
</feature>
<dbReference type="SUPFAM" id="SSF53474">
    <property type="entry name" value="alpha/beta-Hydrolases"/>
    <property type="match status" value="1"/>
</dbReference>
<organism evidence="2 3">
    <name type="scientific">Salinimonas iocasae</name>
    <dbReference type="NCBI Taxonomy" id="2572577"/>
    <lineage>
        <taxon>Bacteria</taxon>
        <taxon>Pseudomonadati</taxon>
        <taxon>Pseudomonadota</taxon>
        <taxon>Gammaproteobacteria</taxon>
        <taxon>Alteromonadales</taxon>
        <taxon>Alteromonadaceae</taxon>
        <taxon>Alteromonas/Salinimonas group</taxon>
        <taxon>Salinimonas</taxon>
    </lineage>
</organism>
<dbReference type="AlphaFoldDB" id="A0A5B7Y8K1"/>
<proteinExistence type="predicted"/>
<dbReference type="PANTHER" id="PTHR12277">
    <property type="entry name" value="ALPHA/BETA HYDROLASE DOMAIN-CONTAINING PROTEIN"/>
    <property type="match status" value="1"/>
</dbReference>
<dbReference type="InterPro" id="IPR029058">
    <property type="entry name" value="AB_hydrolase_fold"/>
</dbReference>
<sequence>MNILSFRLWILWFSVLLGGCAIDVSSGSFVHQDSTVMPLDTTQLHQRVNEDEAEVSITTVELTNAQGLTLKGVAVSYPNPVVNIVFFAGNGMSISNSSGLMHRFGQIPANILWVDYQGVGASQKAASMRMANLKADALQVYDYGRSVFPSHLPTVVHGISMGSIVASYVASVRDVDGLVLDGPINRVTDVAQNMIPTWTKYFTYLEVSADLALVDNADYIRNYQGPLMILTGRDDELTPVKFGRELYDISPSMNKEIIIVPGAKHAETMEHRRVIPKYREFISSFDKFPGY</sequence>
<keyword evidence="2" id="KW-0378">Hydrolase</keyword>
<dbReference type="Gene3D" id="3.40.50.1820">
    <property type="entry name" value="alpha/beta hydrolase"/>
    <property type="match status" value="1"/>
</dbReference>
<evidence type="ECO:0000313" key="2">
    <source>
        <dbReference type="EMBL" id="QCZ92127.1"/>
    </source>
</evidence>
<name>A0A5B7Y8K1_9ALTE</name>
<accession>A0A5B7Y8K1</accession>
<reference evidence="2 3" key="1">
    <citation type="submission" date="2019-04" db="EMBL/GenBank/DDBJ databases">
        <title>Salinimonas iocasae sp. nov., a halophilic bacterium isolated from the outer tube casing of tubeworms in Okinawa Trough.</title>
        <authorList>
            <person name="Zhang H."/>
            <person name="Wang H."/>
            <person name="Li C."/>
        </authorList>
    </citation>
    <scope>NUCLEOTIDE SEQUENCE [LARGE SCALE GENOMIC DNA]</scope>
    <source>
        <strain evidence="2 3">KX18D6</strain>
    </source>
</reference>
<dbReference type="EMBL" id="CP039852">
    <property type="protein sequence ID" value="QCZ92127.1"/>
    <property type="molecule type" value="Genomic_DNA"/>
</dbReference>
<dbReference type="OrthoDB" id="6333756at2"/>
<dbReference type="RefSeq" id="WP_139754890.1">
    <property type="nucleotide sequence ID" value="NZ_CP039852.1"/>
</dbReference>
<dbReference type="PROSITE" id="PS51257">
    <property type="entry name" value="PROKAR_LIPOPROTEIN"/>
    <property type="match status" value="1"/>
</dbReference>